<evidence type="ECO:0000256" key="1">
    <source>
        <dbReference type="ARBA" id="ARBA00022617"/>
    </source>
</evidence>
<dbReference type="InterPro" id="IPR009056">
    <property type="entry name" value="Cyt_c-like_dom"/>
</dbReference>
<feature type="domain" description="Cytochrome c" evidence="5">
    <location>
        <begin position="234"/>
        <end position="322"/>
    </location>
</feature>
<evidence type="ECO:0000259" key="5">
    <source>
        <dbReference type="PROSITE" id="PS51007"/>
    </source>
</evidence>
<dbReference type="Proteomes" id="UP000648984">
    <property type="component" value="Unassembled WGS sequence"/>
</dbReference>
<dbReference type="Pfam" id="PF13442">
    <property type="entry name" value="Cytochrome_CBB3"/>
    <property type="match status" value="1"/>
</dbReference>
<evidence type="ECO:0000313" key="6">
    <source>
        <dbReference type="EMBL" id="NMG77142.1"/>
    </source>
</evidence>
<keyword evidence="2 4" id="KW-0479">Metal-binding</keyword>
<protein>
    <submittedName>
        <fullName evidence="6">C-type cytochrome</fullName>
    </submittedName>
</protein>
<keyword evidence="3 4" id="KW-0408">Iron</keyword>
<reference evidence="6 7" key="1">
    <citation type="submission" date="2019-12" db="EMBL/GenBank/DDBJ databases">
        <title>Comparative genomics gives insights into the taxonomy of the Azoarcus-Aromatoleum group and reveals separate origins of nif in the plant-associated Azoarcus and non-plant-associated Aromatoleum sub-groups.</title>
        <authorList>
            <person name="Lafos M."/>
            <person name="Maluk M."/>
            <person name="Batista M."/>
            <person name="Junghare M."/>
            <person name="Carmona M."/>
            <person name="Faoro H."/>
            <person name="Cruz L.M."/>
            <person name="Battistoni F."/>
            <person name="De Souza E."/>
            <person name="Pedrosa F."/>
            <person name="Chen W.-M."/>
            <person name="Poole P.S."/>
            <person name="Dixon R.A."/>
            <person name="James E.K."/>
        </authorList>
    </citation>
    <scope>NUCLEOTIDE SEQUENCE [LARGE SCALE GENOMIC DNA]</scope>
    <source>
        <strain evidence="6 7">22Lin</strain>
    </source>
</reference>
<gene>
    <name evidence="6" type="ORF">GPA25_20520</name>
</gene>
<dbReference type="RefSeq" id="WP_169262275.1">
    <property type="nucleotide sequence ID" value="NZ_WTVQ01000051.1"/>
</dbReference>
<evidence type="ECO:0000256" key="3">
    <source>
        <dbReference type="ARBA" id="ARBA00023004"/>
    </source>
</evidence>
<dbReference type="Gene3D" id="1.10.760.10">
    <property type="entry name" value="Cytochrome c-like domain"/>
    <property type="match status" value="1"/>
</dbReference>
<proteinExistence type="predicted"/>
<comment type="caution">
    <text evidence="6">The sequence shown here is derived from an EMBL/GenBank/DDBJ whole genome shotgun (WGS) entry which is preliminary data.</text>
</comment>
<sequence>MKPLAPGWKKAARLALLVGVLLGLYAVAVARHDERARIRQQPVRLTPGCAEKLSRYGLEAGRHYVSPYALARTGQAGVRQGYSDEDVRAIQRGCNIIDDLQGQQAADPARERWNAARFVRGTHTSCDHCHQGIGDKQTAAGEPQSGSLSLAASWVMADMYDQFTGILLPYELRQMQCYINSSNGYKPNVADDLIRDVTAYSRFLAAALDLRFGNRYAEQGIDEVTASSTLKRGDDYVRGAALFQEKCARCHGPQGLGTVVDGRVLFPAVAGPNAFNLQSRNNFSFVSTILPGFICRNMPPGEEGTLSSQDCRDIGFYISNLPRPAGDKQGPLAALWQQLMMRVMPTLVRSVEAWQRPQESGRAGT</sequence>
<dbReference type="InterPro" id="IPR036909">
    <property type="entry name" value="Cyt_c-like_dom_sf"/>
</dbReference>
<accession>A0ABX1QHV9</accession>
<keyword evidence="7" id="KW-1185">Reference proteome</keyword>
<name>A0ABX1QHV9_9RHOO</name>
<dbReference type="EMBL" id="WTVQ01000051">
    <property type="protein sequence ID" value="NMG77142.1"/>
    <property type="molecule type" value="Genomic_DNA"/>
</dbReference>
<evidence type="ECO:0000256" key="4">
    <source>
        <dbReference type="PROSITE-ProRule" id="PRU00433"/>
    </source>
</evidence>
<dbReference type="PROSITE" id="PS51007">
    <property type="entry name" value="CYTC"/>
    <property type="match status" value="1"/>
</dbReference>
<organism evidence="6 7">
    <name type="scientific">Aromatoleum diolicum</name>
    <dbReference type="NCBI Taxonomy" id="75796"/>
    <lineage>
        <taxon>Bacteria</taxon>
        <taxon>Pseudomonadati</taxon>
        <taxon>Pseudomonadota</taxon>
        <taxon>Betaproteobacteria</taxon>
        <taxon>Rhodocyclales</taxon>
        <taxon>Rhodocyclaceae</taxon>
        <taxon>Aromatoleum</taxon>
    </lineage>
</organism>
<evidence type="ECO:0000256" key="2">
    <source>
        <dbReference type="ARBA" id="ARBA00022723"/>
    </source>
</evidence>
<dbReference type="SUPFAM" id="SSF46626">
    <property type="entry name" value="Cytochrome c"/>
    <property type="match status" value="1"/>
</dbReference>
<keyword evidence="1 4" id="KW-0349">Heme</keyword>
<evidence type="ECO:0000313" key="7">
    <source>
        <dbReference type="Proteomes" id="UP000648984"/>
    </source>
</evidence>